<dbReference type="InterPro" id="IPR004299">
    <property type="entry name" value="MBOAT_fam"/>
</dbReference>
<comment type="pathway">
    <text evidence="2">Glycan biosynthesis; alginate biosynthesis.</text>
</comment>
<keyword evidence="10 13" id="KW-0472">Membrane</keyword>
<comment type="similarity">
    <text evidence="3 13">Belongs to the membrane-bound acyltransferase family.</text>
</comment>
<feature type="transmembrane region" description="Helical" evidence="14">
    <location>
        <begin position="368"/>
        <end position="387"/>
    </location>
</feature>
<evidence type="ECO:0000256" key="12">
    <source>
        <dbReference type="ARBA" id="ARBA00031030"/>
    </source>
</evidence>
<evidence type="ECO:0000256" key="6">
    <source>
        <dbReference type="ARBA" id="ARBA00022679"/>
    </source>
</evidence>
<keyword evidence="16" id="KW-1185">Reference proteome</keyword>
<keyword evidence="11 13" id="KW-0012">Acyltransferase</keyword>
<dbReference type="RefSeq" id="WP_237091965.1">
    <property type="nucleotide sequence ID" value="NZ_CP116766.1"/>
</dbReference>
<feature type="transmembrane region" description="Helical" evidence="14">
    <location>
        <begin position="115"/>
        <end position="135"/>
    </location>
</feature>
<comment type="subcellular location">
    <subcellularLocation>
        <location evidence="1">Cell membrane</location>
        <topology evidence="1">Multi-pass membrane protein</topology>
    </subcellularLocation>
</comment>
<dbReference type="PANTHER" id="PTHR13285:SF23">
    <property type="entry name" value="TEICHOIC ACID D-ALANYLTRANSFERASE"/>
    <property type="match status" value="1"/>
</dbReference>
<feature type="transmembrane region" description="Helical" evidence="14">
    <location>
        <begin position="449"/>
        <end position="477"/>
    </location>
</feature>
<proteinExistence type="inferred from homology"/>
<evidence type="ECO:0000256" key="2">
    <source>
        <dbReference type="ARBA" id="ARBA00005182"/>
    </source>
</evidence>
<feature type="transmembrane region" description="Helical" evidence="14">
    <location>
        <begin position="310"/>
        <end position="329"/>
    </location>
</feature>
<dbReference type="InterPro" id="IPR051085">
    <property type="entry name" value="MB_O-acyltransferase"/>
</dbReference>
<sequence>MFLLSIEFALFMLAFLPLYWSVAKWPKAQNILLLLAGLGWLVREDAWFALTVTLFSSLIWLIGRLMPSEKTRGGKWLAGFGIVSGLAVLCFFKYFDFFRPLLQQAFGQNAVVDILLPLGLSYYVFQSIAYIVYCYQYPQSERFDWDEVLLHFSFFPTVTSGPIIRAAAFKSIDGIQLGALGQIRTRRPRELVRPALAVALIALGLAKKWWLAGSLAEGWVSPVFANPEQFGGWDVLAAVYGYTFQLFFDFSGYSDLVIGLAMLLGFRLPKNFNAPLRAANIREFWNRWHISLSTWIRDYIYIPLGGSKKGFARTQLNLLLAMVLSGIWHGYGWNFLLWGVLHGLALVCLNIGDRLIGKSNGLSGLPFCKWLAVAVTFHFVCLTFVVFNTSSLNDTQLVFSALFDNAQGWRLTDWATAAVLALFAAMLLLYPYLIRLFDAAVAGLEKLPLWLWFVPLTLALLVIVVLAPSGIPGFIYANF</sequence>
<keyword evidence="6 13" id="KW-0808">Transferase</keyword>
<dbReference type="Proteomes" id="UP001221268">
    <property type="component" value="Chromosome"/>
</dbReference>
<evidence type="ECO:0000313" key="15">
    <source>
        <dbReference type="EMBL" id="WCL71005.1"/>
    </source>
</evidence>
<dbReference type="PIRSF" id="PIRSF500217">
    <property type="entry name" value="AlgI"/>
    <property type="match status" value="1"/>
</dbReference>
<feature type="transmembrane region" description="Helical" evidence="14">
    <location>
        <begin position="47"/>
        <end position="65"/>
    </location>
</feature>
<reference evidence="15 16" key="1">
    <citation type="submission" date="2023-01" db="EMBL/GenBank/DDBJ databases">
        <authorList>
            <person name="Yang C."/>
        </authorList>
    </citation>
    <scope>NUCLEOTIDE SEQUENCE [LARGE SCALE GENOMIC DNA]</scope>
    <source>
        <strain evidence="15 16">ZJ106</strain>
    </source>
</reference>
<evidence type="ECO:0000256" key="1">
    <source>
        <dbReference type="ARBA" id="ARBA00004651"/>
    </source>
</evidence>
<evidence type="ECO:0000256" key="9">
    <source>
        <dbReference type="ARBA" id="ARBA00022989"/>
    </source>
</evidence>
<feature type="transmembrane region" description="Helical" evidence="14">
    <location>
        <begin position="414"/>
        <end position="437"/>
    </location>
</feature>
<dbReference type="InterPro" id="IPR028362">
    <property type="entry name" value="AlgI"/>
</dbReference>
<keyword evidence="7 14" id="KW-0812">Transmembrane</keyword>
<dbReference type="Pfam" id="PF03062">
    <property type="entry name" value="MBOAT"/>
    <property type="match status" value="1"/>
</dbReference>
<keyword evidence="5 13" id="KW-1003">Cell membrane</keyword>
<evidence type="ECO:0000256" key="8">
    <source>
        <dbReference type="ARBA" id="ARBA00022841"/>
    </source>
</evidence>
<evidence type="ECO:0000313" key="16">
    <source>
        <dbReference type="Proteomes" id="UP001221268"/>
    </source>
</evidence>
<protein>
    <recommendedName>
        <fullName evidence="4">Probable alginate O-acetylase AlgI</fullName>
    </recommendedName>
    <alternativeName>
        <fullName evidence="12">Alginate biosynthesis protein AlgI</fullName>
    </alternativeName>
</protein>
<accession>A0ABY7RIX6</accession>
<evidence type="ECO:0000256" key="10">
    <source>
        <dbReference type="ARBA" id="ARBA00023136"/>
    </source>
</evidence>
<feature type="transmembrane region" description="Helical" evidence="14">
    <location>
        <begin position="191"/>
        <end position="210"/>
    </location>
</feature>
<evidence type="ECO:0000256" key="3">
    <source>
        <dbReference type="ARBA" id="ARBA00010323"/>
    </source>
</evidence>
<evidence type="ECO:0000256" key="13">
    <source>
        <dbReference type="PIRNR" id="PIRNR016636"/>
    </source>
</evidence>
<keyword evidence="9 14" id="KW-1133">Transmembrane helix</keyword>
<dbReference type="InterPro" id="IPR024194">
    <property type="entry name" value="Ac/AlaTfrase_AlgI/DltB"/>
</dbReference>
<dbReference type="PIRSF" id="PIRSF016636">
    <property type="entry name" value="AlgI_DltB"/>
    <property type="match status" value="1"/>
</dbReference>
<evidence type="ECO:0000256" key="14">
    <source>
        <dbReference type="SAM" id="Phobius"/>
    </source>
</evidence>
<evidence type="ECO:0000256" key="7">
    <source>
        <dbReference type="ARBA" id="ARBA00022692"/>
    </source>
</evidence>
<organism evidence="15 16">
    <name type="scientific">Neisseria lisongii</name>
    <dbReference type="NCBI Taxonomy" id="2912188"/>
    <lineage>
        <taxon>Bacteria</taxon>
        <taxon>Pseudomonadati</taxon>
        <taxon>Pseudomonadota</taxon>
        <taxon>Betaproteobacteria</taxon>
        <taxon>Neisseriales</taxon>
        <taxon>Neisseriaceae</taxon>
        <taxon>Neisseria</taxon>
    </lineage>
</organism>
<dbReference type="PANTHER" id="PTHR13285">
    <property type="entry name" value="ACYLTRANSFERASE"/>
    <property type="match status" value="1"/>
</dbReference>
<evidence type="ECO:0000256" key="5">
    <source>
        <dbReference type="ARBA" id="ARBA00022475"/>
    </source>
</evidence>
<feature type="transmembrane region" description="Helical" evidence="14">
    <location>
        <begin position="250"/>
        <end position="268"/>
    </location>
</feature>
<evidence type="ECO:0000256" key="4">
    <source>
        <dbReference type="ARBA" id="ARBA00016084"/>
    </source>
</evidence>
<feature type="transmembrane region" description="Helical" evidence="14">
    <location>
        <begin position="77"/>
        <end position="95"/>
    </location>
</feature>
<dbReference type="EMBL" id="CP116766">
    <property type="protein sequence ID" value="WCL71005.1"/>
    <property type="molecule type" value="Genomic_DNA"/>
</dbReference>
<gene>
    <name evidence="15" type="ORF">PJU73_06490</name>
</gene>
<name>A0ABY7RIX6_9NEIS</name>
<evidence type="ECO:0000256" key="11">
    <source>
        <dbReference type="ARBA" id="ARBA00023315"/>
    </source>
</evidence>
<keyword evidence="8" id="KW-0016">Alginate biosynthesis</keyword>